<dbReference type="Pfam" id="PF01523">
    <property type="entry name" value="PmbA_TldD_1st"/>
    <property type="match status" value="1"/>
</dbReference>
<dbReference type="InterPro" id="IPR045569">
    <property type="entry name" value="Metalloprtase-TldD/E_C"/>
</dbReference>
<sequence>MAADTPANPALADLAAALMQAGLQAGADQADALAVSGTALSIDIRQGRLEQAERAEGTDIGLRVMIGQRQACVSASDISPATLRALAERAVAMAREAPEDPSTGLADSAELASLRNADFLDLEDRAEDPGAAALERSARELEAAALSVQGITQAEVSASFSRRAIALAQSNGFCGAYGRTSHSRAAVAFCGSGTAMERDYAGEGRSHLSDMPDAAGIGRLASERALARLGGVKPPTGTFPVLYDERIASSLIGHLMGAINGESIARGASWARDLMGKAVLPEGFSLHEDPLRRRGAASRPFDAEGLATRAKDFVSDGVLQSWVLDLATARRLGLKSTANAMRGPSAPPSPGATNLELSPGQASRQDLLAQMGTGLLVTSLIGSTINPTTGDYSRGASGWWVENGQLSHPVHECTIAGNLRDMLRRIVPANDARQHLSIRVPSILIDGMTLAGA</sequence>
<evidence type="ECO:0000313" key="7">
    <source>
        <dbReference type="Proteomes" id="UP001198571"/>
    </source>
</evidence>
<feature type="domain" description="Metalloprotease TldD/E central" evidence="5">
    <location>
        <begin position="136"/>
        <end position="229"/>
    </location>
</feature>
<evidence type="ECO:0000259" key="3">
    <source>
        <dbReference type="Pfam" id="PF01523"/>
    </source>
</evidence>
<comment type="caution">
    <text evidence="6">The sequence shown here is derived from an EMBL/GenBank/DDBJ whole genome shotgun (WGS) entry which is preliminary data.</text>
</comment>
<dbReference type="Proteomes" id="UP001198571">
    <property type="component" value="Unassembled WGS sequence"/>
</dbReference>
<organism evidence="6 7">
    <name type="scientific">Pseudogemmobacter faecipullorum</name>
    <dbReference type="NCBI Taxonomy" id="2755041"/>
    <lineage>
        <taxon>Bacteria</taxon>
        <taxon>Pseudomonadati</taxon>
        <taxon>Pseudomonadota</taxon>
        <taxon>Alphaproteobacteria</taxon>
        <taxon>Rhodobacterales</taxon>
        <taxon>Paracoccaceae</taxon>
        <taxon>Pseudogemmobacter</taxon>
    </lineage>
</organism>
<dbReference type="Gene3D" id="3.30.2290.10">
    <property type="entry name" value="PmbA/TldD superfamily"/>
    <property type="match status" value="1"/>
</dbReference>
<proteinExistence type="inferred from homology"/>
<protein>
    <submittedName>
        <fullName evidence="6">TldD/PmbA family protein</fullName>
    </submittedName>
</protein>
<accession>A0ABS8CHF5</accession>
<dbReference type="InterPro" id="IPR036059">
    <property type="entry name" value="TldD/PmbA_sf"/>
</dbReference>
<dbReference type="PANTHER" id="PTHR43421:SF1">
    <property type="entry name" value="METALLOPROTEASE PMBA"/>
    <property type="match status" value="1"/>
</dbReference>
<feature type="region of interest" description="Disordered" evidence="2">
    <location>
        <begin position="338"/>
        <end position="358"/>
    </location>
</feature>
<name>A0ABS8CHF5_9RHOB</name>
<keyword evidence="7" id="KW-1185">Reference proteome</keyword>
<dbReference type="InterPro" id="IPR047657">
    <property type="entry name" value="PmbA"/>
</dbReference>
<evidence type="ECO:0000259" key="5">
    <source>
        <dbReference type="Pfam" id="PF19290"/>
    </source>
</evidence>
<dbReference type="Pfam" id="PF19289">
    <property type="entry name" value="PmbA_TldD_3rd"/>
    <property type="match status" value="1"/>
</dbReference>
<evidence type="ECO:0000313" key="6">
    <source>
        <dbReference type="EMBL" id="MCB5408822.1"/>
    </source>
</evidence>
<comment type="similarity">
    <text evidence="1">Belongs to the peptidase U62 family.</text>
</comment>
<dbReference type="Pfam" id="PF19290">
    <property type="entry name" value="PmbA_TldD_2nd"/>
    <property type="match status" value="1"/>
</dbReference>
<dbReference type="PANTHER" id="PTHR43421">
    <property type="entry name" value="METALLOPROTEASE PMBA"/>
    <property type="match status" value="1"/>
</dbReference>
<dbReference type="EMBL" id="JACDXX010000002">
    <property type="protein sequence ID" value="MCB5408822.1"/>
    <property type="molecule type" value="Genomic_DNA"/>
</dbReference>
<evidence type="ECO:0000259" key="4">
    <source>
        <dbReference type="Pfam" id="PF19289"/>
    </source>
</evidence>
<feature type="domain" description="Metalloprotease TldD/E N-terminal" evidence="3">
    <location>
        <begin position="30"/>
        <end position="94"/>
    </location>
</feature>
<dbReference type="SUPFAM" id="SSF111283">
    <property type="entry name" value="Putative modulator of DNA gyrase, PmbA/TldD"/>
    <property type="match status" value="1"/>
</dbReference>
<reference evidence="6 7" key="1">
    <citation type="submission" date="2020-07" db="EMBL/GenBank/DDBJ databases">
        <title>Pseudogemmobacter sp. nov., isolated from poultry manure in Taiwan.</title>
        <authorList>
            <person name="Lin S.-Y."/>
            <person name="Tang Y.-S."/>
            <person name="Young C.-C."/>
        </authorList>
    </citation>
    <scope>NUCLEOTIDE SEQUENCE [LARGE SCALE GENOMIC DNA]</scope>
    <source>
        <strain evidence="6 7">CC-YST710</strain>
    </source>
</reference>
<dbReference type="InterPro" id="IPR045570">
    <property type="entry name" value="Metalloprtase-TldD/E_cen_dom"/>
</dbReference>
<dbReference type="InterPro" id="IPR035068">
    <property type="entry name" value="TldD/PmbA_N"/>
</dbReference>
<evidence type="ECO:0000256" key="2">
    <source>
        <dbReference type="SAM" id="MobiDB-lite"/>
    </source>
</evidence>
<dbReference type="InterPro" id="IPR002510">
    <property type="entry name" value="Metalloprtase-TldD/E_N"/>
</dbReference>
<feature type="domain" description="Metalloprotease TldD/E C-terminal" evidence="4">
    <location>
        <begin position="236"/>
        <end position="452"/>
    </location>
</feature>
<evidence type="ECO:0000256" key="1">
    <source>
        <dbReference type="ARBA" id="ARBA00005836"/>
    </source>
</evidence>
<gene>
    <name evidence="6" type="ORF">H0485_02210</name>
</gene>